<feature type="transmembrane region" description="Helical" evidence="1">
    <location>
        <begin position="21"/>
        <end position="42"/>
    </location>
</feature>
<dbReference type="Proteomes" id="UP001174839">
    <property type="component" value="Unassembled WGS sequence"/>
</dbReference>
<keyword evidence="3" id="KW-1185">Reference proteome</keyword>
<sequence>MPRFFNRIRKQLAKENKFFQYSRYAIGEILLVVIGILIALQIDNWNEKRKERNLYRNYLVRLKSDFENFYRDAEHHSWWEEELRDLAVFQADFLNGQLESLDTLKLAVSIEFTGAINFYSIDLPTSSELSSTGRFTLIENDSLKTVLNNWKGLQVQRKDENEEWYAWIYMYRELVRNILTTEDKLDIDFMWKRPYPDDSRWKTYKLRTAGRLITKELSEIPEFPGLLNDIIVARSITLGYLNQEKRMASETIELIQSEINRLNN</sequence>
<protein>
    <submittedName>
        <fullName evidence="2">DUF6090 family protein</fullName>
    </submittedName>
</protein>
<dbReference type="RefSeq" id="WP_289726029.1">
    <property type="nucleotide sequence ID" value="NZ_JAUDUY010000012.1"/>
</dbReference>
<keyword evidence="1" id="KW-0812">Transmembrane</keyword>
<keyword evidence="1" id="KW-0472">Membrane</keyword>
<comment type="caution">
    <text evidence="2">The sequence shown here is derived from an EMBL/GenBank/DDBJ whole genome shotgun (WGS) entry which is preliminary data.</text>
</comment>
<organism evidence="2 3">
    <name type="scientific">Robiginitalea aurantiaca</name>
    <dbReference type="NCBI Taxonomy" id="3056915"/>
    <lineage>
        <taxon>Bacteria</taxon>
        <taxon>Pseudomonadati</taxon>
        <taxon>Bacteroidota</taxon>
        <taxon>Flavobacteriia</taxon>
        <taxon>Flavobacteriales</taxon>
        <taxon>Flavobacteriaceae</taxon>
        <taxon>Robiginitalea</taxon>
    </lineage>
</organism>
<proteinExistence type="predicted"/>
<dbReference type="Pfam" id="PF19578">
    <property type="entry name" value="DUF6090"/>
    <property type="match status" value="1"/>
</dbReference>
<gene>
    <name evidence="2" type="ORF">QU605_14400</name>
</gene>
<accession>A0ABT7WIE0</accession>
<evidence type="ECO:0000313" key="3">
    <source>
        <dbReference type="Proteomes" id="UP001174839"/>
    </source>
</evidence>
<keyword evidence="1" id="KW-1133">Transmembrane helix</keyword>
<evidence type="ECO:0000256" key="1">
    <source>
        <dbReference type="SAM" id="Phobius"/>
    </source>
</evidence>
<dbReference type="InterPro" id="IPR045749">
    <property type="entry name" value="DUF6090"/>
</dbReference>
<reference evidence="2" key="1">
    <citation type="submission" date="2023-06" db="EMBL/GenBank/DDBJ databases">
        <title>Robiginitalea aurantiacus sp. nov. and Algoriphagus sediminis sp. nov., isolated from coastal sediment.</title>
        <authorList>
            <person name="Zhou Z.Y."/>
            <person name="An J."/>
            <person name="Jia Y.W."/>
            <person name="Du Z.J."/>
        </authorList>
    </citation>
    <scope>NUCLEOTIDE SEQUENCE</scope>
    <source>
        <strain evidence="2">M39</strain>
    </source>
</reference>
<evidence type="ECO:0000313" key="2">
    <source>
        <dbReference type="EMBL" id="MDM9632665.1"/>
    </source>
</evidence>
<name>A0ABT7WIE0_9FLAO</name>
<dbReference type="EMBL" id="JAUDUY010000012">
    <property type="protein sequence ID" value="MDM9632665.1"/>
    <property type="molecule type" value="Genomic_DNA"/>
</dbReference>